<keyword evidence="2" id="KW-1185">Reference proteome</keyword>
<evidence type="ECO:0000313" key="1">
    <source>
        <dbReference type="EMBL" id="CAD8129218.1"/>
    </source>
</evidence>
<proteinExistence type="predicted"/>
<dbReference type="AlphaFoldDB" id="A0A8S1RLV2"/>
<sequence length="268" mass="32364">MPEILNYFLNRQLYQETEYKAFLLSKYIFQCNCMLLSFTKHCLTNCILIIWKYKMQQILLMDQFRRFSIGKQQRKSHILWYEDFIYNRLSSISKSQIHLQKQIYNYKKQFNSQLIYLQLQLISVFYEQSGIRQSYTYIPQNSKFVLQKRELHEAHVQFLEPANTFGNIILNQHKYKLISKPNIVQIIVLSSMFLQILNNITSLSCLKTSLLRDQQMIQNLMYQLLIKSIQLSQDQDYLMANQFLEIPSLPKDKLFCQDYDNQIMKKYF</sequence>
<dbReference type="Proteomes" id="UP000692954">
    <property type="component" value="Unassembled WGS sequence"/>
</dbReference>
<accession>A0A8S1RLV2</accession>
<protein>
    <submittedName>
        <fullName evidence="1">Uncharacterized protein</fullName>
    </submittedName>
</protein>
<organism evidence="1 2">
    <name type="scientific">Paramecium sonneborni</name>
    <dbReference type="NCBI Taxonomy" id="65129"/>
    <lineage>
        <taxon>Eukaryota</taxon>
        <taxon>Sar</taxon>
        <taxon>Alveolata</taxon>
        <taxon>Ciliophora</taxon>
        <taxon>Intramacronucleata</taxon>
        <taxon>Oligohymenophorea</taxon>
        <taxon>Peniculida</taxon>
        <taxon>Parameciidae</taxon>
        <taxon>Paramecium</taxon>
    </lineage>
</organism>
<gene>
    <name evidence="1" type="ORF">PSON_ATCC_30995.1.T2100033</name>
</gene>
<comment type="caution">
    <text evidence="1">The sequence shown here is derived from an EMBL/GenBank/DDBJ whole genome shotgun (WGS) entry which is preliminary data.</text>
</comment>
<dbReference type="EMBL" id="CAJJDN010000210">
    <property type="protein sequence ID" value="CAD8129218.1"/>
    <property type="molecule type" value="Genomic_DNA"/>
</dbReference>
<evidence type="ECO:0000313" key="2">
    <source>
        <dbReference type="Proteomes" id="UP000692954"/>
    </source>
</evidence>
<reference evidence="1" key="1">
    <citation type="submission" date="2021-01" db="EMBL/GenBank/DDBJ databases">
        <authorList>
            <consortium name="Genoscope - CEA"/>
            <person name="William W."/>
        </authorList>
    </citation>
    <scope>NUCLEOTIDE SEQUENCE</scope>
</reference>
<name>A0A8S1RLV2_9CILI</name>